<dbReference type="AlphaFoldDB" id="A0A562RQQ2"/>
<evidence type="ECO:0000313" key="1">
    <source>
        <dbReference type="EMBL" id="TWI70646.1"/>
    </source>
</evidence>
<proteinExistence type="predicted"/>
<sequence length="123" mass="14538">FCVLSNKIKTADEALHVYRDKDVVENCFDDLKNHMDMKRIRVHSAAAMDGRLFLQFLALIYVSSIRSKIKKDEKIKYFTVKKVMEEMETLVKIKYSNRYGQVFTETTPTHRRLMDLFNIKLSP</sequence>
<dbReference type="PANTHER" id="PTHR34614">
    <property type="match status" value="1"/>
</dbReference>
<name>A0A562RQQ2_9BACT</name>
<gene>
    <name evidence="1" type="ORF">LZ24_02216</name>
</gene>
<protein>
    <submittedName>
        <fullName evidence="1">Uncharacterized protein</fullName>
    </submittedName>
</protein>
<evidence type="ECO:0000313" key="2">
    <source>
        <dbReference type="Proteomes" id="UP000318307"/>
    </source>
</evidence>
<reference evidence="1 2" key="1">
    <citation type="submission" date="2019-07" db="EMBL/GenBank/DDBJ databases">
        <title>Genome sequencing of 100 strains of the haloalkaliphilic chemolithoautotrophic sulfur-oxidizing bacterium Thioalkalivibrio.</title>
        <authorList>
            <person name="Muyzer G."/>
        </authorList>
    </citation>
    <scope>NUCLEOTIDE SEQUENCE [LARGE SCALE GENOMIC DNA]</scope>
    <source>
        <strain evidence="1 2">ASO4-4</strain>
    </source>
</reference>
<dbReference type="PANTHER" id="PTHR34614:SF2">
    <property type="entry name" value="TRANSPOSASE IS4-LIKE DOMAIN-CONTAINING PROTEIN"/>
    <property type="match status" value="1"/>
</dbReference>
<comment type="caution">
    <text evidence="1">The sequence shown here is derived from an EMBL/GenBank/DDBJ whole genome shotgun (WGS) entry which is preliminary data.</text>
</comment>
<feature type="non-terminal residue" evidence="1">
    <location>
        <position position="1"/>
    </location>
</feature>
<keyword evidence="2" id="KW-1185">Reference proteome</keyword>
<dbReference type="Proteomes" id="UP000318307">
    <property type="component" value="Unassembled WGS sequence"/>
</dbReference>
<dbReference type="EMBL" id="VLLC01000017">
    <property type="protein sequence ID" value="TWI70646.1"/>
    <property type="molecule type" value="Genomic_DNA"/>
</dbReference>
<organism evidence="1 2">
    <name type="scientific">Desulfobotulus alkaliphilus</name>
    <dbReference type="NCBI Taxonomy" id="622671"/>
    <lineage>
        <taxon>Bacteria</taxon>
        <taxon>Pseudomonadati</taxon>
        <taxon>Thermodesulfobacteriota</taxon>
        <taxon>Desulfobacteria</taxon>
        <taxon>Desulfobacterales</taxon>
        <taxon>Desulfobacteraceae</taxon>
        <taxon>Desulfobotulus</taxon>
    </lineage>
</organism>
<accession>A0A562RQQ2</accession>